<dbReference type="NCBIfam" id="NF033487">
    <property type="entry name" value="Lacal_2735_fam"/>
    <property type="match status" value="1"/>
</dbReference>
<dbReference type="STRING" id="616991.GCA_000733925_01265"/>
<dbReference type="EMBL" id="CP022515">
    <property type="protein sequence ID" value="ASO06326.1"/>
    <property type="molecule type" value="Genomic_DNA"/>
</dbReference>
<evidence type="ECO:0000313" key="3">
    <source>
        <dbReference type="Proteomes" id="UP000204551"/>
    </source>
</evidence>
<dbReference type="AlphaFoldDB" id="A0A221UZ05"/>
<dbReference type="Proteomes" id="UP000204551">
    <property type="component" value="Chromosome"/>
</dbReference>
<reference evidence="2 4" key="2">
    <citation type="submission" date="2019-06" db="EMBL/GenBank/DDBJ databases">
        <title>A large-scale integrated study on North Sea by COGITO (Coastal Microbe Genomic &amp; Taxonomic Observatory).</title>
        <authorList>
            <person name="Teeling H."/>
        </authorList>
    </citation>
    <scope>NUCLEOTIDE SEQUENCE [LARGE SCALE GENOMIC DNA]</scope>
    <source>
        <strain evidence="2 4">MAR_2009_79</strain>
    </source>
</reference>
<evidence type="ECO:0000313" key="4">
    <source>
        <dbReference type="Proteomes" id="UP000315363"/>
    </source>
</evidence>
<gene>
    <name evidence="1" type="ORF">AREALGSMS7_02893</name>
    <name evidence="2" type="ORF">GQ41_2315</name>
</gene>
<evidence type="ECO:0000313" key="1">
    <source>
        <dbReference type="EMBL" id="ASO06326.1"/>
    </source>
</evidence>
<dbReference type="Proteomes" id="UP000315363">
    <property type="component" value="Unassembled WGS sequence"/>
</dbReference>
<protein>
    <submittedName>
        <fullName evidence="1">GTP cyclohydrolase</fullName>
    </submittedName>
</protein>
<keyword evidence="1" id="KW-0378">Hydrolase</keyword>
<evidence type="ECO:0000313" key="2">
    <source>
        <dbReference type="EMBL" id="TQO37693.1"/>
    </source>
</evidence>
<proteinExistence type="predicted"/>
<accession>A0A221UZ05</accession>
<organism evidence="1 3">
    <name type="scientific">Arenibacter algicola</name>
    <dbReference type="NCBI Taxonomy" id="616991"/>
    <lineage>
        <taxon>Bacteria</taxon>
        <taxon>Pseudomonadati</taxon>
        <taxon>Bacteroidota</taxon>
        <taxon>Flavobacteriia</taxon>
        <taxon>Flavobacteriales</taxon>
        <taxon>Flavobacteriaceae</taxon>
        <taxon>Arenibacter</taxon>
    </lineage>
</organism>
<keyword evidence="4" id="KW-1185">Reference proteome</keyword>
<sequence length="56" mass="6620">MFGIFKNKSKEEKLQEKYNGLMKEWHTLSSINRSESDKKYAEAQEVLEELVALQKN</sequence>
<dbReference type="EMBL" id="VHIF01000001">
    <property type="protein sequence ID" value="TQO37693.1"/>
    <property type="molecule type" value="Genomic_DNA"/>
</dbReference>
<dbReference type="GO" id="GO:0016787">
    <property type="term" value="F:hydrolase activity"/>
    <property type="evidence" value="ECO:0007669"/>
    <property type="project" value="UniProtKB-KW"/>
</dbReference>
<reference evidence="1 3" key="1">
    <citation type="submission" date="2017-07" db="EMBL/GenBank/DDBJ databases">
        <title>Genome Sequence of Arenibacter algicola Strain SMS7 Isolated from a culture of the Diatom Skeletonema marinoi.</title>
        <authorList>
            <person name="Topel M."/>
            <person name="Pinder M.I.M."/>
            <person name="Johansson O.N."/>
            <person name="Kourtchenko O."/>
            <person name="Godhe A."/>
            <person name="Clarke A.K."/>
        </authorList>
    </citation>
    <scope>NUCLEOTIDE SEQUENCE [LARGE SCALE GENOMIC DNA]</scope>
    <source>
        <strain evidence="1 3">SMS7</strain>
    </source>
</reference>
<dbReference type="RefSeq" id="WP_142189554.1">
    <property type="nucleotide sequence ID" value="NZ_CP022515.1"/>
</dbReference>
<name>A0A221UZ05_9FLAO</name>
<dbReference type="InterPro" id="IPR045493">
    <property type="entry name" value="DUF6435"/>
</dbReference>
<dbReference type="KEGG" id="aalg:AREALGSMS7_02893"/>